<keyword evidence="3 5" id="KW-0808">Transferase</keyword>
<dbReference type="Gene3D" id="3.40.630.170">
    <property type="match status" value="1"/>
</dbReference>
<feature type="domain" description="Glycylpeptide N-tetradecanoyltransferase C-terminal" evidence="8">
    <location>
        <begin position="208"/>
        <end position="385"/>
    </location>
</feature>
<evidence type="ECO:0000259" key="7">
    <source>
        <dbReference type="Pfam" id="PF01233"/>
    </source>
</evidence>
<reference evidence="9 10" key="1">
    <citation type="submission" date="2024-04" db="EMBL/GenBank/DDBJ databases">
        <title>Tritrichomonas musculus Genome.</title>
        <authorList>
            <person name="Alves-Ferreira E."/>
            <person name="Grigg M."/>
            <person name="Lorenzi H."/>
            <person name="Galac M."/>
        </authorList>
    </citation>
    <scope>NUCLEOTIDE SEQUENCE [LARGE SCALE GENOMIC DNA]</scope>
    <source>
        <strain evidence="9 10">EAF2021</strain>
    </source>
</reference>
<dbReference type="SUPFAM" id="SSF55729">
    <property type="entry name" value="Acyl-CoA N-acyltransferases (Nat)"/>
    <property type="match status" value="2"/>
</dbReference>
<proteinExistence type="inferred from homology"/>
<dbReference type="PANTHER" id="PTHR11377:SF5">
    <property type="entry name" value="GLYCYLPEPTIDE N-TETRADECANOYLTRANSFERASE"/>
    <property type="match status" value="1"/>
</dbReference>
<evidence type="ECO:0000313" key="10">
    <source>
        <dbReference type="Proteomes" id="UP001470230"/>
    </source>
</evidence>
<dbReference type="InterPro" id="IPR000903">
    <property type="entry name" value="NMT"/>
</dbReference>
<evidence type="ECO:0000256" key="5">
    <source>
        <dbReference type="RuleBase" id="RU000586"/>
    </source>
</evidence>
<comment type="catalytic activity">
    <reaction evidence="5">
        <text>N-terminal glycyl-[protein] + tetradecanoyl-CoA = N-tetradecanoylglycyl-[protein] + CoA + H(+)</text>
        <dbReference type="Rhea" id="RHEA:15521"/>
        <dbReference type="Rhea" id="RHEA-COMP:12666"/>
        <dbReference type="Rhea" id="RHEA-COMP:12667"/>
        <dbReference type="ChEBI" id="CHEBI:15378"/>
        <dbReference type="ChEBI" id="CHEBI:57287"/>
        <dbReference type="ChEBI" id="CHEBI:57385"/>
        <dbReference type="ChEBI" id="CHEBI:64723"/>
        <dbReference type="ChEBI" id="CHEBI:133050"/>
        <dbReference type="EC" id="2.3.1.97"/>
    </reaction>
</comment>
<comment type="similarity">
    <text evidence="1 6">Belongs to the NMT family.</text>
</comment>
<feature type="domain" description="Glycylpeptide N-tetradecanoyltransferase N-terminal" evidence="7">
    <location>
        <begin position="33"/>
        <end position="191"/>
    </location>
</feature>
<comment type="caution">
    <text evidence="9">The sequence shown here is derived from an EMBL/GenBank/DDBJ whole genome shotgun (WGS) entry which is preliminary data.</text>
</comment>
<evidence type="ECO:0000256" key="1">
    <source>
        <dbReference type="ARBA" id="ARBA00009469"/>
    </source>
</evidence>
<comment type="function">
    <text evidence="5">Adds a myristoyl group to the N-terminal glycine residue of certain cellular proteins.</text>
</comment>
<name>A0ABR2KF72_9EUKA</name>
<dbReference type="EMBL" id="JAPFFF010000005">
    <property type="protein sequence ID" value="KAK8889431.1"/>
    <property type="molecule type" value="Genomic_DNA"/>
</dbReference>
<dbReference type="Pfam" id="PF01233">
    <property type="entry name" value="NMT"/>
    <property type="match status" value="1"/>
</dbReference>
<dbReference type="InterPro" id="IPR022676">
    <property type="entry name" value="NMT_N"/>
</dbReference>
<dbReference type="PIRSF" id="PIRSF015892">
    <property type="entry name" value="N-myristl_transf"/>
    <property type="match status" value="1"/>
</dbReference>
<sequence length="395" mass="45499">MTVPDPNSKEHQFWNTQPVVQINAEKPATIGPLDPNNDVSKVRPDPYPIVKGFSWCIVDTSDQKQRDELYEFLRNHYVIHPQNTFRFAYSAEFLDWALHPPGWHKEWLVGVRSDSTGKLAAFISAIPITVRVKEAAEPLHIVAVDFLSVHQSLRGKNLAPLMIKEITRRVNLKGIFTAIFTAGKLINQPITKAQYRHRLINYKKLVAIKFTYPRPNVDIDQEAKRYSLSKQPREPGFRAMEERDVPQVTVKLNEFLEKYSFSQVFTEEEVAHMFLPRAGIVGSFVVEKKKQITDFVSFYIVPSTVNGCKEYDSYTAAYLYYYFAKPSRLTDIMRAAMSVAHHEYGADVINCLDILENKKILEPLRFVDGDGHLHYYFYNYAYPEVPPEQCGVVLL</sequence>
<evidence type="ECO:0000256" key="6">
    <source>
        <dbReference type="RuleBase" id="RU004178"/>
    </source>
</evidence>
<protein>
    <recommendedName>
        <fullName evidence="2 5">Glycylpeptide N-tetradecanoyltransferase</fullName>
        <ecNumber evidence="2 5">2.3.1.97</ecNumber>
    </recommendedName>
</protein>
<evidence type="ECO:0000256" key="3">
    <source>
        <dbReference type="ARBA" id="ARBA00022679"/>
    </source>
</evidence>
<evidence type="ECO:0000313" key="9">
    <source>
        <dbReference type="EMBL" id="KAK8889431.1"/>
    </source>
</evidence>
<organism evidence="9 10">
    <name type="scientific">Tritrichomonas musculus</name>
    <dbReference type="NCBI Taxonomy" id="1915356"/>
    <lineage>
        <taxon>Eukaryota</taxon>
        <taxon>Metamonada</taxon>
        <taxon>Parabasalia</taxon>
        <taxon>Tritrichomonadida</taxon>
        <taxon>Tritrichomonadidae</taxon>
        <taxon>Tritrichomonas</taxon>
    </lineage>
</organism>
<evidence type="ECO:0000256" key="4">
    <source>
        <dbReference type="ARBA" id="ARBA00023315"/>
    </source>
</evidence>
<dbReference type="InterPro" id="IPR022677">
    <property type="entry name" value="NMT_C"/>
</dbReference>
<keyword evidence="10" id="KW-1185">Reference proteome</keyword>
<dbReference type="PANTHER" id="PTHR11377">
    <property type="entry name" value="N-MYRISTOYL TRANSFERASE"/>
    <property type="match status" value="1"/>
</dbReference>
<gene>
    <name evidence="9" type="ORF">M9Y10_034178</name>
</gene>
<dbReference type="InterPro" id="IPR016181">
    <property type="entry name" value="Acyl_CoA_acyltransferase"/>
</dbReference>
<evidence type="ECO:0000259" key="8">
    <source>
        <dbReference type="Pfam" id="PF02799"/>
    </source>
</evidence>
<dbReference type="Pfam" id="PF02799">
    <property type="entry name" value="NMT_C"/>
    <property type="match status" value="1"/>
</dbReference>
<dbReference type="Proteomes" id="UP001470230">
    <property type="component" value="Unassembled WGS sequence"/>
</dbReference>
<accession>A0ABR2KF72</accession>
<evidence type="ECO:0000256" key="2">
    <source>
        <dbReference type="ARBA" id="ARBA00012923"/>
    </source>
</evidence>
<keyword evidence="4 5" id="KW-0012">Acyltransferase</keyword>
<dbReference type="EC" id="2.3.1.97" evidence="2 5"/>